<evidence type="ECO:0000313" key="3">
    <source>
        <dbReference type="Proteomes" id="UP000275408"/>
    </source>
</evidence>
<sequence>AYCLVAEEALRGKRHQTKLHSMNGHKFSKGRKYDREMERAFLLIYHNIKRLQDGRVYERATNRVSFVADQVDLAHTLQRRSTTSDPLNEGGLRQNMNHESSTHPKSRSLSKGKDSSQSYQQRKVSFADNCLSKRADKGQRSYPDIDRRLNRHL</sequence>
<protein>
    <submittedName>
        <fullName evidence="2">Uncharacterized protein</fullName>
    </submittedName>
</protein>
<dbReference type="Proteomes" id="UP000275408">
    <property type="component" value="Unassembled WGS sequence"/>
</dbReference>
<reference evidence="2 3" key="1">
    <citation type="journal article" date="2018" name="Sci. Rep.">
        <title>Comparative analysis of the Pocillopora damicornis genome highlights role of immune system in coral evolution.</title>
        <authorList>
            <person name="Cunning R."/>
            <person name="Bay R.A."/>
            <person name="Gillette P."/>
            <person name="Baker A.C."/>
            <person name="Traylor-Knowles N."/>
        </authorList>
    </citation>
    <scope>NUCLEOTIDE SEQUENCE [LARGE SCALE GENOMIC DNA]</scope>
    <source>
        <strain evidence="2">RSMAS</strain>
        <tissue evidence="2">Whole animal</tissue>
    </source>
</reference>
<dbReference type="EMBL" id="RCHS01000611">
    <property type="protein sequence ID" value="RMX57797.1"/>
    <property type="molecule type" value="Genomic_DNA"/>
</dbReference>
<feature type="region of interest" description="Disordered" evidence="1">
    <location>
        <begin position="77"/>
        <end position="153"/>
    </location>
</feature>
<comment type="caution">
    <text evidence="2">The sequence shown here is derived from an EMBL/GenBank/DDBJ whole genome shotgun (WGS) entry which is preliminary data.</text>
</comment>
<evidence type="ECO:0000256" key="1">
    <source>
        <dbReference type="SAM" id="MobiDB-lite"/>
    </source>
</evidence>
<keyword evidence="3" id="KW-1185">Reference proteome</keyword>
<name>A0A3M6UW10_POCDA</name>
<feature type="non-terminal residue" evidence="2">
    <location>
        <position position="1"/>
    </location>
</feature>
<organism evidence="2 3">
    <name type="scientific">Pocillopora damicornis</name>
    <name type="common">Cauliflower coral</name>
    <name type="synonym">Millepora damicornis</name>
    <dbReference type="NCBI Taxonomy" id="46731"/>
    <lineage>
        <taxon>Eukaryota</taxon>
        <taxon>Metazoa</taxon>
        <taxon>Cnidaria</taxon>
        <taxon>Anthozoa</taxon>
        <taxon>Hexacorallia</taxon>
        <taxon>Scleractinia</taxon>
        <taxon>Astrocoeniina</taxon>
        <taxon>Pocilloporidae</taxon>
        <taxon>Pocillopora</taxon>
    </lineage>
</organism>
<accession>A0A3M6UW10</accession>
<dbReference type="AlphaFoldDB" id="A0A3M6UW10"/>
<proteinExistence type="predicted"/>
<gene>
    <name evidence="2" type="ORF">pdam_00006745</name>
</gene>
<evidence type="ECO:0000313" key="2">
    <source>
        <dbReference type="EMBL" id="RMX57797.1"/>
    </source>
</evidence>
<feature type="compositionally biased region" description="Basic and acidic residues" evidence="1">
    <location>
        <begin position="131"/>
        <end position="153"/>
    </location>
</feature>